<name>A0A328BA78_9BACT</name>
<dbReference type="AlphaFoldDB" id="A0A328BA78"/>
<organism evidence="1 2">
    <name type="scientific">Hymenobacter edaphi</name>
    <dbReference type="NCBI Taxonomy" id="2211146"/>
    <lineage>
        <taxon>Bacteria</taxon>
        <taxon>Pseudomonadati</taxon>
        <taxon>Bacteroidota</taxon>
        <taxon>Cytophagia</taxon>
        <taxon>Cytophagales</taxon>
        <taxon>Hymenobacteraceae</taxon>
        <taxon>Hymenobacter</taxon>
    </lineage>
</organism>
<gene>
    <name evidence="1" type="ORF">DLM85_20280</name>
</gene>
<evidence type="ECO:0000313" key="2">
    <source>
        <dbReference type="Proteomes" id="UP000248553"/>
    </source>
</evidence>
<evidence type="ECO:0008006" key="3">
    <source>
        <dbReference type="Google" id="ProtNLM"/>
    </source>
</evidence>
<dbReference type="InterPro" id="IPR032206">
    <property type="entry name" value="DUF5025"/>
</dbReference>
<dbReference type="Proteomes" id="UP000248553">
    <property type="component" value="Unassembled WGS sequence"/>
</dbReference>
<sequence length="189" mass="21137">MKYSLIFTLALVSVAGCRNREPAPAFQLPAATQTGANTMGFVVDDRVWQNHGRRCTMYGCHDNQLRGYVETEYNGAQEFVLTAGLNAKDIDEGFSLSIDSLRGPGVYDAELFPNSTTNSRLRNSLYFGNTKQNQSYWSRPQSSSRIVVTRLDTVARIISGTFEGRLYNLNDPAASVVIRDGRFDVKYEQ</sequence>
<dbReference type="RefSeq" id="WP_111480005.1">
    <property type="nucleotide sequence ID" value="NZ_QHKM01000008.1"/>
</dbReference>
<dbReference type="PROSITE" id="PS51257">
    <property type="entry name" value="PROKAR_LIPOPROTEIN"/>
    <property type="match status" value="1"/>
</dbReference>
<proteinExistence type="predicted"/>
<accession>A0A328BA78</accession>
<keyword evidence="2" id="KW-1185">Reference proteome</keyword>
<comment type="caution">
    <text evidence="1">The sequence shown here is derived from an EMBL/GenBank/DDBJ whole genome shotgun (WGS) entry which is preliminary data.</text>
</comment>
<protein>
    <recommendedName>
        <fullName evidence="3">Lipoprotein</fullName>
    </recommendedName>
</protein>
<dbReference type="EMBL" id="QHKM01000008">
    <property type="protein sequence ID" value="RAK63887.1"/>
    <property type="molecule type" value="Genomic_DNA"/>
</dbReference>
<dbReference type="Pfam" id="PF16428">
    <property type="entry name" value="DUF5025"/>
    <property type="match status" value="1"/>
</dbReference>
<dbReference type="OrthoDB" id="875340at2"/>
<evidence type="ECO:0000313" key="1">
    <source>
        <dbReference type="EMBL" id="RAK63887.1"/>
    </source>
</evidence>
<reference evidence="2" key="1">
    <citation type="submission" date="2018-05" db="EMBL/GenBank/DDBJ databases">
        <authorList>
            <person name="Nie L."/>
        </authorList>
    </citation>
    <scope>NUCLEOTIDE SEQUENCE [LARGE SCALE GENOMIC DNA]</scope>
    <source>
        <strain evidence="2">NL</strain>
    </source>
</reference>